<dbReference type="AlphaFoldDB" id="A0A2Z3GKC9"/>
<dbReference type="Proteomes" id="UP000245999">
    <property type="component" value="Chromosome"/>
</dbReference>
<dbReference type="Pfam" id="PF03400">
    <property type="entry name" value="DDE_Tnp_IS1"/>
    <property type="match status" value="1"/>
</dbReference>
<dbReference type="GO" id="GO:0004803">
    <property type="term" value="F:transposase activity"/>
    <property type="evidence" value="ECO:0007669"/>
    <property type="project" value="InterPro"/>
</dbReference>
<gene>
    <name evidence="1" type="ORF">DDQ68_16775</name>
</gene>
<dbReference type="GO" id="GO:0006313">
    <property type="term" value="P:DNA transposition"/>
    <property type="evidence" value="ECO:0007669"/>
    <property type="project" value="InterPro"/>
</dbReference>
<keyword evidence="2" id="KW-1185">Reference proteome</keyword>
<dbReference type="KEGG" id="hnv:DDQ68_16775"/>
<sequence>MKAVEPEVVGPKVVGTKVAEPEEAVLEPDEGWTFVGKRKVWRWLAVERASRRIVAGVLGCRGAATERRLFQALPAR</sequence>
<reference evidence="2" key="1">
    <citation type="submission" date="2018-04" db="EMBL/GenBank/DDBJ databases">
        <title>Complete genome of Antarctic heterotrophic bacterium Hymenobacter nivis.</title>
        <authorList>
            <person name="Terashima M."/>
        </authorList>
    </citation>
    <scope>NUCLEOTIDE SEQUENCE [LARGE SCALE GENOMIC DNA]</scope>
    <source>
        <strain evidence="2">NBRC 111535</strain>
    </source>
</reference>
<protein>
    <recommendedName>
        <fullName evidence="3">DDE domain-containing protein</fullName>
    </recommendedName>
</protein>
<dbReference type="InterPro" id="IPR005063">
    <property type="entry name" value="Transposase_27"/>
</dbReference>
<dbReference type="EMBL" id="CP029145">
    <property type="protein sequence ID" value="AWM34293.1"/>
    <property type="molecule type" value="Genomic_DNA"/>
</dbReference>
<dbReference type="GO" id="GO:0003677">
    <property type="term" value="F:DNA binding"/>
    <property type="evidence" value="ECO:0007669"/>
    <property type="project" value="InterPro"/>
</dbReference>
<evidence type="ECO:0000313" key="1">
    <source>
        <dbReference type="EMBL" id="AWM34293.1"/>
    </source>
</evidence>
<dbReference type="OrthoDB" id="964996at2"/>
<evidence type="ECO:0008006" key="3">
    <source>
        <dbReference type="Google" id="ProtNLM"/>
    </source>
</evidence>
<evidence type="ECO:0000313" key="2">
    <source>
        <dbReference type="Proteomes" id="UP000245999"/>
    </source>
</evidence>
<name>A0A2Z3GKC9_9BACT</name>
<organism evidence="1 2">
    <name type="scientific">Hymenobacter nivis</name>
    <dbReference type="NCBI Taxonomy" id="1850093"/>
    <lineage>
        <taxon>Bacteria</taxon>
        <taxon>Pseudomonadati</taxon>
        <taxon>Bacteroidota</taxon>
        <taxon>Cytophagia</taxon>
        <taxon>Cytophagales</taxon>
        <taxon>Hymenobacteraceae</taxon>
        <taxon>Hymenobacter</taxon>
    </lineage>
</organism>
<accession>A0A2Z3GKC9</accession>
<proteinExistence type="predicted"/>